<evidence type="ECO:0000256" key="11">
    <source>
        <dbReference type="SAM" id="MobiDB-lite"/>
    </source>
</evidence>
<protein>
    <recommendedName>
        <fullName evidence="4 10">Glutamyl-tRNA(Gln) amidotransferase subunit A</fullName>
        <shortName evidence="10">Glu-ADT subunit A</shortName>
        <ecNumber evidence="3 10">6.3.5.7</ecNumber>
    </recommendedName>
</protein>
<dbReference type="PROSITE" id="PS00571">
    <property type="entry name" value="AMIDASES"/>
    <property type="match status" value="1"/>
</dbReference>
<gene>
    <name evidence="10" type="primary">gatA</name>
    <name evidence="13" type="ORF">J421_3179</name>
</gene>
<dbReference type="InterPro" id="IPR000120">
    <property type="entry name" value="Amidase"/>
</dbReference>
<evidence type="ECO:0000256" key="4">
    <source>
        <dbReference type="ARBA" id="ARBA00014428"/>
    </source>
</evidence>
<sequence length="493" mass="51772">MTNADLLATPIAQLATLVSTGRVAAADVVRASIARASEAQLGRDGLNAVLWSDDDAAVADADALDAARGDGSDVTPRRLAGVPVMVKDNIATVDLPTTCGSRILEGYVSPYEATVVTRLREAGAVVVGKTNMDEFGMGSSTEHSAYGPARNPLDPSRVPGGSSGGSAAAVAAGAVRIALGSETGGSVRQPAAFCGVVGVKPTYGRVSRSGLVAFASSLDQVGVFGRTVDDAALALEVVAGLDPLDATSTDTPVPSYRGGGARVSDGLPLRDVRIGLPKEYFPDTLDARLKERIDHAVELLKIAGARVESVSLPHTSLAIPVYYVLAPAEASSNLARYDGVRFGRRVASDGLRDMYERTRSEGFGAEVTRRILIGTYVLSAGYYDAYYRRAQEVRALIARDFSQVFDTVDLLLTPTTPTPAFRLGAVTDPYEMYLNDVFTVTANLAGVPAMSVPAGRVDGMPVGAQLIAPHFGEALMFRAAYALERAMHAESMR</sequence>
<keyword evidence="8 10" id="KW-0648">Protein biosynthesis</keyword>
<organism evidence="13 14">
    <name type="scientific">Gemmatirosa kalamazoonensis</name>
    <dbReference type="NCBI Taxonomy" id="861299"/>
    <lineage>
        <taxon>Bacteria</taxon>
        <taxon>Pseudomonadati</taxon>
        <taxon>Gemmatimonadota</taxon>
        <taxon>Gemmatimonadia</taxon>
        <taxon>Gemmatimonadales</taxon>
        <taxon>Gemmatimonadaceae</taxon>
        <taxon>Gemmatirosa</taxon>
    </lineage>
</organism>
<dbReference type="InterPro" id="IPR036928">
    <property type="entry name" value="AS_sf"/>
</dbReference>
<evidence type="ECO:0000256" key="5">
    <source>
        <dbReference type="ARBA" id="ARBA00022598"/>
    </source>
</evidence>
<dbReference type="GO" id="GO:0050567">
    <property type="term" value="F:glutaminyl-tRNA synthase (glutamine-hydrolyzing) activity"/>
    <property type="evidence" value="ECO:0007669"/>
    <property type="project" value="UniProtKB-UniRule"/>
</dbReference>
<evidence type="ECO:0000256" key="2">
    <source>
        <dbReference type="ARBA" id="ARBA00011123"/>
    </source>
</evidence>
<dbReference type="PATRIC" id="fig|861299.3.peg.3230"/>
<dbReference type="NCBIfam" id="TIGR00132">
    <property type="entry name" value="gatA"/>
    <property type="match status" value="1"/>
</dbReference>
<evidence type="ECO:0000256" key="9">
    <source>
        <dbReference type="ARBA" id="ARBA00047407"/>
    </source>
</evidence>
<dbReference type="RefSeq" id="WP_025412182.1">
    <property type="nucleotide sequence ID" value="NZ_CP007128.1"/>
</dbReference>
<dbReference type="GO" id="GO:0005524">
    <property type="term" value="F:ATP binding"/>
    <property type="evidence" value="ECO:0007669"/>
    <property type="project" value="UniProtKB-KW"/>
</dbReference>
<evidence type="ECO:0000256" key="6">
    <source>
        <dbReference type="ARBA" id="ARBA00022741"/>
    </source>
</evidence>
<evidence type="ECO:0000256" key="3">
    <source>
        <dbReference type="ARBA" id="ARBA00012739"/>
    </source>
</evidence>
<evidence type="ECO:0000259" key="12">
    <source>
        <dbReference type="Pfam" id="PF01425"/>
    </source>
</evidence>
<comment type="function">
    <text evidence="10">Allows the formation of correctly charged Gln-tRNA(Gln) through the transamidation of misacylated Glu-tRNA(Gln) in organisms which lack glutaminyl-tRNA synthetase. The reaction takes place in the presence of glutamine and ATP through an activated gamma-phospho-Glu-tRNA(Gln).</text>
</comment>
<dbReference type="GO" id="GO:0016740">
    <property type="term" value="F:transferase activity"/>
    <property type="evidence" value="ECO:0007669"/>
    <property type="project" value="UniProtKB-KW"/>
</dbReference>
<dbReference type="Gene3D" id="3.90.1300.10">
    <property type="entry name" value="Amidase signature (AS) domain"/>
    <property type="match status" value="1"/>
</dbReference>
<dbReference type="SUPFAM" id="SSF75304">
    <property type="entry name" value="Amidase signature (AS) enzymes"/>
    <property type="match status" value="1"/>
</dbReference>
<evidence type="ECO:0000256" key="10">
    <source>
        <dbReference type="HAMAP-Rule" id="MF_00120"/>
    </source>
</evidence>
<dbReference type="GO" id="GO:0030956">
    <property type="term" value="C:glutamyl-tRNA(Gln) amidotransferase complex"/>
    <property type="evidence" value="ECO:0007669"/>
    <property type="project" value="InterPro"/>
</dbReference>
<evidence type="ECO:0000256" key="8">
    <source>
        <dbReference type="ARBA" id="ARBA00022917"/>
    </source>
</evidence>
<dbReference type="InterPro" id="IPR023631">
    <property type="entry name" value="Amidase_dom"/>
</dbReference>
<evidence type="ECO:0000313" key="14">
    <source>
        <dbReference type="Proteomes" id="UP000019151"/>
    </source>
</evidence>
<evidence type="ECO:0000313" key="13">
    <source>
        <dbReference type="EMBL" id="AHG90716.1"/>
    </source>
</evidence>
<keyword evidence="7 10" id="KW-0067">ATP-binding</keyword>
<dbReference type="InParanoid" id="W0RIX7"/>
<dbReference type="Pfam" id="PF01425">
    <property type="entry name" value="Amidase"/>
    <property type="match status" value="1"/>
</dbReference>
<name>W0RIX7_9BACT</name>
<feature type="domain" description="Amidase" evidence="12">
    <location>
        <begin position="27"/>
        <end position="475"/>
    </location>
</feature>
<dbReference type="HOGENOM" id="CLU_009600_0_3_0"/>
<keyword evidence="13" id="KW-0808">Transferase</keyword>
<feature type="active site" description="Charge relay system" evidence="10">
    <location>
        <position position="162"/>
    </location>
</feature>
<feature type="region of interest" description="Disordered" evidence="11">
    <location>
        <begin position="138"/>
        <end position="165"/>
    </location>
</feature>
<reference evidence="13 14" key="1">
    <citation type="journal article" date="2014" name="Genome Announc.">
        <title>Genome Sequence and Methylome of Soil Bacterium Gemmatirosa kalamazoonensis KBS708T, a Member of the Rarely Cultivated Gemmatimonadetes Phylum.</title>
        <authorList>
            <person name="Debruyn J.M."/>
            <person name="Radosevich M."/>
            <person name="Wommack K.E."/>
            <person name="Polson S.W."/>
            <person name="Hauser L.J."/>
            <person name="Fawaz M.N."/>
            <person name="Korlach J."/>
            <person name="Tsai Y.C."/>
        </authorList>
    </citation>
    <scope>NUCLEOTIDE SEQUENCE [LARGE SCALE GENOMIC DNA]</scope>
    <source>
        <strain evidence="13 14">KBS708</strain>
    </source>
</reference>
<keyword evidence="5 10" id="KW-0436">Ligase</keyword>
<comment type="subunit">
    <text evidence="2 10">Heterotrimer of A, B and C subunits.</text>
</comment>
<feature type="active site" description="Acyl-ester intermediate" evidence="10">
    <location>
        <position position="186"/>
    </location>
</feature>
<dbReference type="GO" id="GO:0006412">
    <property type="term" value="P:translation"/>
    <property type="evidence" value="ECO:0007669"/>
    <property type="project" value="UniProtKB-UniRule"/>
</dbReference>
<accession>W0RIX7</accession>
<dbReference type="AlphaFoldDB" id="W0RIX7"/>
<evidence type="ECO:0000256" key="1">
    <source>
        <dbReference type="ARBA" id="ARBA00008069"/>
    </source>
</evidence>
<dbReference type="PANTHER" id="PTHR11895">
    <property type="entry name" value="TRANSAMIDASE"/>
    <property type="match status" value="1"/>
</dbReference>
<keyword evidence="14" id="KW-1185">Reference proteome</keyword>
<feature type="active site" description="Charge relay system" evidence="10">
    <location>
        <position position="87"/>
    </location>
</feature>
<keyword evidence="6 10" id="KW-0547">Nucleotide-binding</keyword>
<comment type="similarity">
    <text evidence="1 10">Belongs to the amidase family. GatA subfamily.</text>
</comment>
<dbReference type="InterPro" id="IPR020556">
    <property type="entry name" value="Amidase_CS"/>
</dbReference>
<dbReference type="PANTHER" id="PTHR11895:SF151">
    <property type="entry name" value="GLUTAMYL-TRNA(GLN) AMIDOTRANSFERASE SUBUNIT A"/>
    <property type="match status" value="1"/>
</dbReference>
<evidence type="ECO:0000256" key="7">
    <source>
        <dbReference type="ARBA" id="ARBA00022840"/>
    </source>
</evidence>
<dbReference type="HAMAP" id="MF_00120">
    <property type="entry name" value="GatA"/>
    <property type="match status" value="1"/>
</dbReference>
<dbReference type="InterPro" id="IPR004412">
    <property type="entry name" value="GatA"/>
</dbReference>
<dbReference type="Proteomes" id="UP000019151">
    <property type="component" value="Chromosome"/>
</dbReference>
<dbReference type="EMBL" id="CP007128">
    <property type="protein sequence ID" value="AHG90716.1"/>
    <property type="molecule type" value="Genomic_DNA"/>
</dbReference>
<dbReference type="eggNOG" id="COG0154">
    <property type="taxonomic scope" value="Bacteria"/>
</dbReference>
<dbReference type="EC" id="6.3.5.7" evidence="3 10"/>
<dbReference type="KEGG" id="gba:J421_3179"/>
<proteinExistence type="inferred from homology"/>
<dbReference type="STRING" id="861299.J421_3179"/>
<comment type="catalytic activity">
    <reaction evidence="9 10">
        <text>L-glutamyl-tRNA(Gln) + L-glutamine + ATP + H2O = L-glutaminyl-tRNA(Gln) + L-glutamate + ADP + phosphate + H(+)</text>
        <dbReference type="Rhea" id="RHEA:17521"/>
        <dbReference type="Rhea" id="RHEA-COMP:9681"/>
        <dbReference type="Rhea" id="RHEA-COMP:9684"/>
        <dbReference type="ChEBI" id="CHEBI:15377"/>
        <dbReference type="ChEBI" id="CHEBI:15378"/>
        <dbReference type="ChEBI" id="CHEBI:29985"/>
        <dbReference type="ChEBI" id="CHEBI:30616"/>
        <dbReference type="ChEBI" id="CHEBI:43474"/>
        <dbReference type="ChEBI" id="CHEBI:58359"/>
        <dbReference type="ChEBI" id="CHEBI:78520"/>
        <dbReference type="ChEBI" id="CHEBI:78521"/>
        <dbReference type="ChEBI" id="CHEBI:456216"/>
        <dbReference type="EC" id="6.3.5.7"/>
    </reaction>
</comment>
<dbReference type="FunCoup" id="W0RIX7">
    <property type="interactions" value="508"/>
</dbReference>